<dbReference type="Ensembl" id="ENSNMLT00000002191.1">
    <property type="protein sequence ID" value="ENSNMLP00000001882.1"/>
    <property type="gene ID" value="ENSNMLG00000001438.1"/>
</dbReference>
<proteinExistence type="predicted"/>
<evidence type="ECO:0000313" key="5">
    <source>
        <dbReference type="Proteomes" id="UP000694523"/>
    </source>
</evidence>
<protein>
    <submittedName>
        <fullName evidence="4">Kelch like family member 10</fullName>
    </submittedName>
</protein>
<dbReference type="AlphaFoldDB" id="A0A8C6S8W2"/>
<keyword evidence="1" id="KW-0880">Kelch repeat</keyword>
<dbReference type="Pfam" id="PF01344">
    <property type="entry name" value="Kelch_1"/>
    <property type="match status" value="4"/>
</dbReference>
<feature type="domain" description="BTB" evidence="3">
    <location>
        <begin position="33"/>
        <end position="99"/>
    </location>
</feature>
<dbReference type="Gene3D" id="3.30.710.10">
    <property type="entry name" value="Potassium Channel Kv1.1, Chain A"/>
    <property type="match status" value="1"/>
</dbReference>
<dbReference type="InterPro" id="IPR006652">
    <property type="entry name" value="Kelch_1"/>
</dbReference>
<organism evidence="4 5">
    <name type="scientific">Neogobius melanostomus</name>
    <name type="common">round goby</name>
    <dbReference type="NCBI Taxonomy" id="47308"/>
    <lineage>
        <taxon>Eukaryota</taxon>
        <taxon>Metazoa</taxon>
        <taxon>Chordata</taxon>
        <taxon>Craniata</taxon>
        <taxon>Vertebrata</taxon>
        <taxon>Euteleostomi</taxon>
        <taxon>Actinopterygii</taxon>
        <taxon>Neopterygii</taxon>
        <taxon>Teleostei</taxon>
        <taxon>Neoteleostei</taxon>
        <taxon>Acanthomorphata</taxon>
        <taxon>Gobiaria</taxon>
        <taxon>Gobiiformes</taxon>
        <taxon>Gobioidei</taxon>
        <taxon>Gobiidae</taxon>
        <taxon>Benthophilinae</taxon>
        <taxon>Neogobiini</taxon>
        <taxon>Neogobius</taxon>
    </lineage>
</organism>
<dbReference type="InterPro" id="IPR015915">
    <property type="entry name" value="Kelch-typ_b-propeller"/>
</dbReference>
<reference evidence="4" key="1">
    <citation type="submission" date="2025-08" db="UniProtKB">
        <authorList>
            <consortium name="Ensembl"/>
        </authorList>
    </citation>
    <scope>IDENTIFICATION</scope>
</reference>
<dbReference type="Pfam" id="PF00651">
    <property type="entry name" value="BTB"/>
    <property type="match status" value="1"/>
</dbReference>
<keyword evidence="2" id="KW-0677">Repeat</keyword>
<dbReference type="SMART" id="SM00612">
    <property type="entry name" value="Kelch"/>
    <property type="match status" value="5"/>
</dbReference>
<evidence type="ECO:0000259" key="3">
    <source>
        <dbReference type="PROSITE" id="PS50097"/>
    </source>
</evidence>
<dbReference type="Gene3D" id="2.120.10.80">
    <property type="entry name" value="Kelch-type beta propeller"/>
    <property type="match status" value="1"/>
</dbReference>
<name>A0A8C6S8W2_9GOBI</name>
<dbReference type="PANTHER" id="PTHR24412:SF172">
    <property type="entry name" value="KELCH-LIKE PROTEIN 10"/>
    <property type="match status" value="1"/>
</dbReference>
<dbReference type="PANTHER" id="PTHR24412">
    <property type="entry name" value="KELCH PROTEIN"/>
    <property type="match status" value="1"/>
</dbReference>
<dbReference type="InterPro" id="IPR011333">
    <property type="entry name" value="SKP1/BTB/POZ_sf"/>
</dbReference>
<keyword evidence="5" id="KW-1185">Reference proteome</keyword>
<dbReference type="SMART" id="SM00225">
    <property type="entry name" value="BTB"/>
    <property type="match status" value="1"/>
</dbReference>
<accession>A0A8C6S8W2</accession>
<dbReference type="Pfam" id="PF07707">
    <property type="entry name" value="BACK"/>
    <property type="match status" value="1"/>
</dbReference>
<dbReference type="InterPro" id="IPR011705">
    <property type="entry name" value="BACK"/>
</dbReference>
<evidence type="ECO:0000256" key="2">
    <source>
        <dbReference type="ARBA" id="ARBA00022737"/>
    </source>
</evidence>
<dbReference type="SUPFAM" id="SSF117281">
    <property type="entry name" value="Kelch motif"/>
    <property type="match status" value="1"/>
</dbReference>
<dbReference type="Gene3D" id="1.25.40.420">
    <property type="match status" value="1"/>
</dbReference>
<dbReference type="Proteomes" id="UP000694523">
    <property type="component" value="Unplaced"/>
</dbReference>
<dbReference type="InterPro" id="IPR000210">
    <property type="entry name" value="BTB/POZ_dom"/>
</dbReference>
<dbReference type="SMART" id="SM00875">
    <property type="entry name" value="BACK"/>
    <property type="match status" value="1"/>
</dbReference>
<sequence>IFLWLKLSTQTQNTAMSAQTPVFQEMRRGRKLCDAVLSVAGVQFPVHKIVLCGCSSYFKALFTHWSSPDCEAFEIPHLSAHVMEILLDYVYTGVLSVTNENFQELFITADRFNLSGFTQNAISAWWFSNTYYYPELGSQVFDYILKHFEEVIARCEEDFLQLSIEDLGKIIGEDRLNVREESTVFEAVLSWIIHDRRERERHLTELLSKVRALVHDIKSMNCKLVRQNRDCRALIRTAMKLMTNVRIPSCNASLFPEPLARPRLPRAILVAIGGWSGRDMVNRIESFDNRADCWMSVANDDETPRAYHGTVFLNGSLYLIGGCDDLAELRTVHRYDLAKRTWQEVGPMRSKRCYVSVALLDGLIYAMGGSDGLRRLETAERYTPDLNQWTMVAPMNEMRSDASSTAHNGKVFIVGGFTGLSRLNNVEAYSPETNTWRPMPSMMTARSNFGIQVLEERLYVVGGYDGSTTINSVESLDFNTGVWSQAQHMGIPRSGLSCSLVFDLPNMADYAATSTYFLNKRKNLVSTAPLL</sequence>
<evidence type="ECO:0000313" key="4">
    <source>
        <dbReference type="Ensembl" id="ENSNMLP00000001882.1"/>
    </source>
</evidence>
<reference evidence="4" key="2">
    <citation type="submission" date="2025-09" db="UniProtKB">
        <authorList>
            <consortium name="Ensembl"/>
        </authorList>
    </citation>
    <scope>IDENTIFICATION</scope>
</reference>
<evidence type="ECO:0000256" key="1">
    <source>
        <dbReference type="ARBA" id="ARBA00022441"/>
    </source>
</evidence>
<dbReference type="PRINTS" id="PR00501">
    <property type="entry name" value="KELCHREPEAT"/>
</dbReference>
<dbReference type="SUPFAM" id="SSF54695">
    <property type="entry name" value="POZ domain"/>
    <property type="match status" value="1"/>
</dbReference>
<dbReference type="PIRSF" id="PIRSF037037">
    <property type="entry name" value="Kelch-like_protein_gigaxonin"/>
    <property type="match status" value="1"/>
</dbReference>
<dbReference type="PROSITE" id="PS50097">
    <property type="entry name" value="BTB"/>
    <property type="match status" value="1"/>
</dbReference>
<dbReference type="InterPro" id="IPR017096">
    <property type="entry name" value="BTB-kelch_protein"/>
</dbReference>